<protein>
    <submittedName>
        <fullName evidence="3">Uncharacterized protein</fullName>
    </submittedName>
</protein>
<dbReference type="Proteomes" id="UP000293331">
    <property type="component" value="Unassembled WGS sequence"/>
</dbReference>
<accession>A0A4Q5LNW7</accession>
<dbReference type="EMBL" id="SEWG01000002">
    <property type="protein sequence ID" value="RYU91062.1"/>
    <property type="molecule type" value="Genomic_DNA"/>
</dbReference>
<sequence length="206" mass="24036">MQTATQVTPEQVKKPKSRKKSTIIISVTGIVLLIIAATAFYNWDYLQLYYWNARYNKLNPGNKLYERPDWVKDTLDVDLFRLIRPITDKDIDDQQLTELEKDIAKKVLISSTKTYLHRTSWHISADKLIKLKSAYIGTYQGSDIMDDFISGKTFTGLYFIINPNEKVLGKDKYEFHKLPKGYTWANGPFYVNIYDISEKESPEFKK</sequence>
<evidence type="ECO:0000256" key="1">
    <source>
        <dbReference type="SAM" id="Phobius"/>
    </source>
</evidence>
<comment type="caution">
    <text evidence="3">The sequence shown here is derived from an EMBL/GenBank/DDBJ whole genome shotgun (WGS) entry which is preliminary data.</text>
</comment>
<evidence type="ECO:0000313" key="2">
    <source>
        <dbReference type="EMBL" id="RYU85628.1"/>
    </source>
</evidence>
<evidence type="ECO:0000313" key="4">
    <source>
        <dbReference type="Proteomes" id="UP000293331"/>
    </source>
</evidence>
<keyword evidence="4" id="KW-1185">Reference proteome</keyword>
<keyword evidence="1" id="KW-0812">Transmembrane</keyword>
<dbReference type="AlphaFoldDB" id="A0A4Q5LNW7"/>
<dbReference type="EMBL" id="SEWG01000013">
    <property type="protein sequence ID" value="RYU85628.1"/>
    <property type="molecule type" value="Genomic_DNA"/>
</dbReference>
<evidence type="ECO:0000313" key="3">
    <source>
        <dbReference type="EMBL" id="RYU91062.1"/>
    </source>
</evidence>
<proteinExistence type="predicted"/>
<feature type="transmembrane region" description="Helical" evidence="1">
    <location>
        <begin position="23"/>
        <end position="43"/>
    </location>
</feature>
<reference evidence="3 4" key="1">
    <citation type="submission" date="2019-02" db="EMBL/GenBank/DDBJ databases">
        <title>Bacterial novel species Mucilaginibacter sp. 17JY9-4 isolated from soil.</title>
        <authorList>
            <person name="Jung H.-Y."/>
        </authorList>
    </citation>
    <scope>NUCLEOTIDE SEQUENCE [LARGE SCALE GENOMIC DNA]</scope>
    <source>
        <strain evidence="3 4">17JY9-4</strain>
    </source>
</reference>
<keyword evidence="1" id="KW-1133">Transmembrane helix</keyword>
<gene>
    <name evidence="3" type="ORF">EWM62_03755</name>
    <name evidence="2" type="ORF">EWM62_19070</name>
</gene>
<name>A0A4Q5LNW7_9SPHI</name>
<keyword evidence="1" id="KW-0472">Membrane</keyword>
<organism evidence="3 4">
    <name type="scientific">Mucilaginibacter terrigena</name>
    <dbReference type="NCBI Taxonomy" id="2492395"/>
    <lineage>
        <taxon>Bacteria</taxon>
        <taxon>Pseudomonadati</taxon>
        <taxon>Bacteroidota</taxon>
        <taxon>Sphingobacteriia</taxon>
        <taxon>Sphingobacteriales</taxon>
        <taxon>Sphingobacteriaceae</taxon>
        <taxon>Mucilaginibacter</taxon>
    </lineage>
</organism>